<evidence type="ECO:0000313" key="3">
    <source>
        <dbReference type="Proteomes" id="UP001150879"/>
    </source>
</evidence>
<evidence type="ECO:0000313" key="2">
    <source>
        <dbReference type="EMBL" id="KAJ5205760.1"/>
    </source>
</evidence>
<organism evidence="2 3">
    <name type="scientific">Penicillium cf. griseofulvum</name>
    <dbReference type="NCBI Taxonomy" id="2972120"/>
    <lineage>
        <taxon>Eukaryota</taxon>
        <taxon>Fungi</taxon>
        <taxon>Dikarya</taxon>
        <taxon>Ascomycota</taxon>
        <taxon>Pezizomycotina</taxon>
        <taxon>Eurotiomycetes</taxon>
        <taxon>Eurotiomycetidae</taxon>
        <taxon>Eurotiales</taxon>
        <taxon>Aspergillaceae</taxon>
        <taxon>Penicillium</taxon>
    </lineage>
</organism>
<name>A0A9W9T1V2_9EURO</name>
<evidence type="ECO:0000256" key="1">
    <source>
        <dbReference type="SAM" id="Phobius"/>
    </source>
</evidence>
<accession>A0A9W9T1V2</accession>
<dbReference type="EMBL" id="JAPQKP010000002">
    <property type="protein sequence ID" value="KAJ5205760.1"/>
    <property type="molecule type" value="Genomic_DNA"/>
</dbReference>
<comment type="caution">
    <text evidence="2">The sequence shown here is derived from an EMBL/GenBank/DDBJ whole genome shotgun (WGS) entry which is preliminary data.</text>
</comment>
<keyword evidence="1" id="KW-0812">Transmembrane</keyword>
<gene>
    <name evidence="2" type="ORF">N7472_002208</name>
</gene>
<reference evidence="2" key="1">
    <citation type="submission" date="2022-11" db="EMBL/GenBank/DDBJ databases">
        <authorList>
            <person name="Petersen C."/>
        </authorList>
    </citation>
    <scope>NUCLEOTIDE SEQUENCE</scope>
    <source>
        <strain evidence="2">IBT 16849</strain>
    </source>
</reference>
<proteinExistence type="predicted"/>
<sequence>MCLCLCIFSAILRILYLFFGAFQLFFDEIRVAGCPLKSDPGTTLATIGLFIFAWPIYRNIHWIASIIGSAVFGVG</sequence>
<feature type="transmembrane region" description="Helical" evidence="1">
    <location>
        <begin position="41"/>
        <end position="57"/>
    </location>
</feature>
<keyword evidence="1" id="KW-1133">Transmembrane helix</keyword>
<dbReference type="AlphaFoldDB" id="A0A9W9T1V2"/>
<reference evidence="2" key="2">
    <citation type="journal article" date="2023" name="IMA Fungus">
        <title>Comparative genomic study of the Penicillium genus elucidates a diverse pangenome and 15 lateral gene transfer events.</title>
        <authorList>
            <person name="Petersen C."/>
            <person name="Sorensen T."/>
            <person name="Nielsen M.R."/>
            <person name="Sondergaard T.E."/>
            <person name="Sorensen J.L."/>
            <person name="Fitzpatrick D.A."/>
            <person name="Frisvad J.C."/>
            <person name="Nielsen K.L."/>
        </authorList>
    </citation>
    <scope>NUCLEOTIDE SEQUENCE</scope>
    <source>
        <strain evidence="2">IBT 16849</strain>
    </source>
</reference>
<keyword evidence="1" id="KW-0472">Membrane</keyword>
<dbReference type="Proteomes" id="UP001150879">
    <property type="component" value="Unassembled WGS sequence"/>
</dbReference>
<protein>
    <submittedName>
        <fullName evidence="2">Major facilitator superfamily domain general substrate transporter</fullName>
    </submittedName>
</protein>
<keyword evidence="3" id="KW-1185">Reference proteome</keyword>